<protein>
    <submittedName>
        <fullName evidence="1">Caib baif family enzyme</fullName>
    </submittedName>
</protein>
<reference evidence="1 2" key="1">
    <citation type="submission" date="2015-04" db="EMBL/GenBank/DDBJ databases">
        <title>The draft genome sequence of Fusarium langsethiae, a T-2/HT-2 mycotoxin producer.</title>
        <authorList>
            <person name="Lysoe E."/>
            <person name="Divon H.H."/>
            <person name="Terzi V."/>
            <person name="Orru L."/>
            <person name="Lamontanara A."/>
            <person name="Kolseth A.-K."/>
            <person name="Frandsen R.J."/>
            <person name="Nielsen K."/>
            <person name="Thrane U."/>
        </authorList>
    </citation>
    <scope>NUCLEOTIDE SEQUENCE [LARGE SCALE GENOMIC DNA]</scope>
    <source>
        <strain evidence="1 2">Fl201059</strain>
    </source>
</reference>
<proteinExistence type="predicted"/>
<evidence type="ECO:0000313" key="2">
    <source>
        <dbReference type="Proteomes" id="UP000037904"/>
    </source>
</evidence>
<sequence>MGSISSNTYSSVEESKRIFNYLCDQFDEIALPSGVKELRDSIEFTSGRDAPYFPIPFKETETTAALKAFEGAVACLLASSVAGESHTRKMNINLEKTTAFLCQAYMAKVGGLGKLDPGVKAKLKGQ</sequence>
<gene>
    <name evidence="1" type="ORF">FLAG1_11779</name>
</gene>
<organism evidence="1 2">
    <name type="scientific">Fusarium langsethiae</name>
    <dbReference type="NCBI Taxonomy" id="179993"/>
    <lineage>
        <taxon>Eukaryota</taxon>
        <taxon>Fungi</taxon>
        <taxon>Dikarya</taxon>
        <taxon>Ascomycota</taxon>
        <taxon>Pezizomycotina</taxon>
        <taxon>Sordariomycetes</taxon>
        <taxon>Hypocreomycetidae</taxon>
        <taxon>Hypocreales</taxon>
        <taxon>Nectriaceae</taxon>
        <taxon>Fusarium</taxon>
    </lineage>
</organism>
<keyword evidence="2" id="KW-1185">Reference proteome</keyword>
<name>A0A0N0DAL6_FUSLA</name>
<dbReference type="PANTHER" id="PTHR48229:SF1">
    <property type="entry name" value="ALPHA METHYLACYL-COA RACEMASE-RELATED"/>
    <property type="match status" value="1"/>
</dbReference>
<dbReference type="AlphaFoldDB" id="A0A0N0DAL6"/>
<dbReference type="EMBL" id="JXCE01001065">
    <property type="protein sequence ID" value="KPA35514.1"/>
    <property type="molecule type" value="Genomic_DNA"/>
</dbReference>
<accession>A0A0N0DAL6</accession>
<evidence type="ECO:0000313" key="1">
    <source>
        <dbReference type="EMBL" id="KPA35514.1"/>
    </source>
</evidence>
<dbReference type="InterPro" id="IPR052985">
    <property type="entry name" value="CoA-trans_III_biosynth/detox"/>
</dbReference>
<dbReference type="Proteomes" id="UP000037904">
    <property type="component" value="Unassembled WGS sequence"/>
</dbReference>
<dbReference type="SUPFAM" id="SSF89796">
    <property type="entry name" value="CoA-transferase family III (CaiB/BaiF)"/>
    <property type="match status" value="1"/>
</dbReference>
<dbReference type="PANTHER" id="PTHR48229">
    <property type="entry name" value="CAIB/BAIF FAMILY ENZYME (AFU_ORTHOLOGUE AFUA_1G05360)-RELATED"/>
    <property type="match status" value="1"/>
</dbReference>
<dbReference type="OrthoDB" id="2308815at2759"/>
<dbReference type="InterPro" id="IPR023606">
    <property type="entry name" value="CoA-Trfase_III_dom_1_sf"/>
</dbReference>
<comment type="caution">
    <text evidence="1">The sequence shown here is derived from an EMBL/GenBank/DDBJ whole genome shotgun (WGS) entry which is preliminary data.</text>
</comment>